<dbReference type="GO" id="GO:0046872">
    <property type="term" value="F:metal ion binding"/>
    <property type="evidence" value="ECO:0007669"/>
    <property type="project" value="UniProtKB-KW"/>
</dbReference>
<reference evidence="8 9" key="1">
    <citation type="submission" date="2016-11" db="EMBL/GenBank/DDBJ databases">
        <authorList>
            <person name="Jaros S."/>
            <person name="Januszkiewicz K."/>
            <person name="Wedrychowicz H."/>
        </authorList>
    </citation>
    <scope>NUCLEOTIDE SEQUENCE [LARGE SCALE GENOMIC DNA]</scope>
    <source>
        <strain evidence="8 9">DSM 21758</strain>
    </source>
</reference>
<keyword evidence="4" id="KW-0862">Zinc</keyword>
<evidence type="ECO:0000256" key="3">
    <source>
        <dbReference type="ARBA" id="ARBA00022801"/>
    </source>
</evidence>
<evidence type="ECO:0000256" key="4">
    <source>
        <dbReference type="ARBA" id="ARBA00022833"/>
    </source>
</evidence>
<evidence type="ECO:0000256" key="6">
    <source>
        <dbReference type="SAM" id="SignalP"/>
    </source>
</evidence>
<evidence type="ECO:0000256" key="1">
    <source>
        <dbReference type="ARBA" id="ARBA00022670"/>
    </source>
</evidence>
<protein>
    <submittedName>
        <fullName evidence="8">Fungalysin/Thermolysin Propeptide Motif</fullName>
    </submittedName>
</protein>
<feature type="signal peptide" evidence="6">
    <location>
        <begin position="1"/>
        <end position="25"/>
    </location>
</feature>
<gene>
    <name evidence="8" type="ORF">SAMN02745163_01836</name>
</gene>
<keyword evidence="9" id="KW-1185">Reference proteome</keyword>
<dbReference type="Pfam" id="PF07504">
    <property type="entry name" value="FTP"/>
    <property type="match status" value="1"/>
</dbReference>
<evidence type="ECO:0000313" key="8">
    <source>
        <dbReference type="EMBL" id="SHJ38662.1"/>
    </source>
</evidence>
<accession>A0A1M6IW73</accession>
<dbReference type="GO" id="GO:0008237">
    <property type="term" value="F:metallopeptidase activity"/>
    <property type="evidence" value="ECO:0007669"/>
    <property type="project" value="UniProtKB-KW"/>
</dbReference>
<organism evidence="8 9">
    <name type="scientific">Clostridium cavendishii DSM 21758</name>
    <dbReference type="NCBI Taxonomy" id="1121302"/>
    <lineage>
        <taxon>Bacteria</taxon>
        <taxon>Bacillati</taxon>
        <taxon>Bacillota</taxon>
        <taxon>Clostridia</taxon>
        <taxon>Eubacteriales</taxon>
        <taxon>Clostridiaceae</taxon>
        <taxon>Clostridium</taxon>
    </lineage>
</organism>
<proteinExistence type="predicted"/>
<keyword evidence="2" id="KW-0479">Metal-binding</keyword>
<name>A0A1M6IW73_9CLOT</name>
<keyword evidence="5" id="KW-0482">Metalloprotease</keyword>
<dbReference type="Gene3D" id="3.10.450.490">
    <property type="match status" value="1"/>
</dbReference>
<evidence type="ECO:0000256" key="2">
    <source>
        <dbReference type="ARBA" id="ARBA00022723"/>
    </source>
</evidence>
<sequence length="247" mass="27334">MKTKTLIIIPLILGATICTSTSTFANANTFASETQNVTTSSISKPIINEGYLNWLIQNKSSDVKVTLDKENNTPSWIEGKLSVKPVLNSNEALEYLNNNKEALSLSQGEFEVYSVVDSKNGYTYKAQFTIQGMVVYGTQVFLHTDKNGNVTSINGNILPIPLRDYTSDVNISKKAAIYIANTIPENYSDINAAEARLCLYKENGQVRVTYLVYYDKAVNGINPNWNTIIDATDGHIVKHTSVIFTQS</sequence>
<dbReference type="InterPro" id="IPR011096">
    <property type="entry name" value="FTP_domain"/>
</dbReference>
<keyword evidence="6" id="KW-0732">Signal</keyword>
<dbReference type="Proteomes" id="UP000184310">
    <property type="component" value="Unassembled WGS sequence"/>
</dbReference>
<dbReference type="RefSeq" id="WP_072986377.1">
    <property type="nucleotide sequence ID" value="NZ_FQZB01000008.1"/>
</dbReference>
<feature type="domain" description="FTP" evidence="7">
    <location>
        <begin position="109"/>
        <end position="156"/>
    </location>
</feature>
<dbReference type="STRING" id="1121302.SAMN02745163_01836"/>
<keyword evidence="1" id="KW-0645">Protease</keyword>
<evidence type="ECO:0000256" key="5">
    <source>
        <dbReference type="ARBA" id="ARBA00023049"/>
    </source>
</evidence>
<dbReference type="AlphaFoldDB" id="A0A1M6IW73"/>
<evidence type="ECO:0000313" key="9">
    <source>
        <dbReference type="Proteomes" id="UP000184310"/>
    </source>
</evidence>
<dbReference type="GO" id="GO:0006508">
    <property type="term" value="P:proteolysis"/>
    <property type="evidence" value="ECO:0007669"/>
    <property type="project" value="UniProtKB-KW"/>
</dbReference>
<evidence type="ECO:0000259" key="7">
    <source>
        <dbReference type="Pfam" id="PF07504"/>
    </source>
</evidence>
<dbReference type="EMBL" id="FQZB01000008">
    <property type="protein sequence ID" value="SHJ38662.1"/>
    <property type="molecule type" value="Genomic_DNA"/>
</dbReference>
<feature type="chain" id="PRO_5039251432" evidence="6">
    <location>
        <begin position="26"/>
        <end position="247"/>
    </location>
</feature>
<keyword evidence="3" id="KW-0378">Hydrolase</keyword>